<reference evidence="2 3" key="1">
    <citation type="submission" date="2019-06" db="EMBL/GenBank/DDBJ databases">
        <title>Whole genome shotgun sequence of Pseudonocardia saturnea NBRC 14499.</title>
        <authorList>
            <person name="Hosoyama A."/>
            <person name="Uohara A."/>
            <person name="Ohji S."/>
            <person name="Ichikawa N."/>
        </authorList>
    </citation>
    <scope>NUCLEOTIDE SEQUENCE [LARGE SCALE GENOMIC DNA]</scope>
    <source>
        <strain evidence="2 3">NBRC 14499</strain>
    </source>
</reference>
<organism evidence="2 3">
    <name type="scientific">Pseudonocardia saturnea</name>
    <dbReference type="NCBI Taxonomy" id="33909"/>
    <lineage>
        <taxon>Bacteria</taxon>
        <taxon>Bacillati</taxon>
        <taxon>Actinomycetota</taxon>
        <taxon>Actinomycetes</taxon>
        <taxon>Pseudonocardiales</taxon>
        <taxon>Pseudonocardiaceae</taxon>
        <taxon>Pseudonocardia</taxon>
    </lineage>
</organism>
<dbReference type="Proteomes" id="UP000320693">
    <property type="component" value="Unassembled WGS sequence"/>
</dbReference>
<feature type="region of interest" description="Disordered" evidence="1">
    <location>
        <begin position="1"/>
        <end position="50"/>
    </location>
</feature>
<gene>
    <name evidence="2" type="ORF">PSA01_40640</name>
</gene>
<sequence>MWVRHRAGWEESGRAGRGHRPYRAARQTQGASRPARATRGGVGPLKAAAGREPRWTRLAAGRMGLSALKLSTASLNIKGAPLALRVAFGDSPSGCP</sequence>
<evidence type="ECO:0000313" key="3">
    <source>
        <dbReference type="Proteomes" id="UP000320693"/>
    </source>
</evidence>
<dbReference type="EMBL" id="BJNH01000047">
    <property type="protein sequence ID" value="GEC27035.1"/>
    <property type="molecule type" value="Genomic_DNA"/>
</dbReference>
<evidence type="ECO:0000313" key="2">
    <source>
        <dbReference type="EMBL" id="GEC27035.1"/>
    </source>
</evidence>
<proteinExistence type="predicted"/>
<evidence type="ECO:0000256" key="1">
    <source>
        <dbReference type="SAM" id="MobiDB-lite"/>
    </source>
</evidence>
<keyword evidence="3" id="KW-1185">Reference proteome</keyword>
<accession>A0ABQ0S295</accession>
<protein>
    <submittedName>
        <fullName evidence="2">Uncharacterized protein</fullName>
    </submittedName>
</protein>
<comment type="caution">
    <text evidence="2">The sequence shown here is derived from an EMBL/GenBank/DDBJ whole genome shotgun (WGS) entry which is preliminary data.</text>
</comment>
<name>A0ABQ0S295_9PSEU</name>